<keyword evidence="10" id="KW-1185">Reference proteome</keyword>
<dbReference type="CDD" id="cd04455">
    <property type="entry name" value="S1_NusA"/>
    <property type="match status" value="1"/>
</dbReference>
<dbReference type="Pfam" id="PF00575">
    <property type="entry name" value="S1"/>
    <property type="match status" value="1"/>
</dbReference>
<dbReference type="NCBIfam" id="TIGR01953">
    <property type="entry name" value="NusA"/>
    <property type="match status" value="1"/>
</dbReference>
<dbReference type="GO" id="GO:0005829">
    <property type="term" value="C:cytosol"/>
    <property type="evidence" value="ECO:0007669"/>
    <property type="project" value="TreeGrafter"/>
</dbReference>
<evidence type="ECO:0000313" key="9">
    <source>
        <dbReference type="EMBL" id="KAB3536942.1"/>
    </source>
</evidence>
<organism evidence="9 10">
    <name type="scientific">Alkaliphilus pronyensis</name>
    <dbReference type="NCBI Taxonomy" id="1482732"/>
    <lineage>
        <taxon>Bacteria</taxon>
        <taxon>Bacillati</taxon>
        <taxon>Bacillota</taxon>
        <taxon>Clostridia</taxon>
        <taxon>Peptostreptococcales</taxon>
        <taxon>Natronincolaceae</taxon>
        <taxon>Alkaliphilus</taxon>
    </lineage>
</organism>
<dbReference type="EMBL" id="WBZC01000011">
    <property type="protein sequence ID" value="KAB3536942.1"/>
    <property type="molecule type" value="Genomic_DNA"/>
</dbReference>
<dbReference type="FunFam" id="3.30.1480.10:FF:000002">
    <property type="entry name" value="Transcription termination/antitermination protein NusA"/>
    <property type="match status" value="1"/>
</dbReference>
<dbReference type="FunFam" id="3.30.300.20:FF:000002">
    <property type="entry name" value="Transcription termination/antitermination protein NusA"/>
    <property type="match status" value="1"/>
</dbReference>
<gene>
    <name evidence="7 9" type="primary">nusA</name>
    <name evidence="9" type="ORF">F8154_03755</name>
</gene>
<accession>A0A6I0F953</accession>
<dbReference type="InterPro" id="IPR015946">
    <property type="entry name" value="KH_dom-like_a/b"/>
</dbReference>
<dbReference type="PANTHER" id="PTHR22648:SF0">
    <property type="entry name" value="TRANSCRIPTION TERMINATION_ANTITERMINATION PROTEIN NUSA"/>
    <property type="match status" value="1"/>
</dbReference>
<name>A0A6I0F953_9FIRM</name>
<dbReference type="SUPFAM" id="SSF50249">
    <property type="entry name" value="Nucleic acid-binding proteins"/>
    <property type="match status" value="1"/>
</dbReference>
<dbReference type="GO" id="GO:0006353">
    <property type="term" value="P:DNA-templated transcription termination"/>
    <property type="evidence" value="ECO:0007669"/>
    <property type="project" value="UniProtKB-UniRule"/>
</dbReference>
<dbReference type="Gene3D" id="3.30.300.20">
    <property type="match status" value="2"/>
</dbReference>
<dbReference type="Pfam" id="PF26594">
    <property type="entry name" value="KH_NusA_2nd"/>
    <property type="match status" value="1"/>
</dbReference>
<dbReference type="GO" id="GO:0031564">
    <property type="term" value="P:transcription antitermination"/>
    <property type="evidence" value="ECO:0007669"/>
    <property type="project" value="UniProtKB-UniRule"/>
</dbReference>
<dbReference type="SMART" id="SM00316">
    <property type="entry name" value="S1"/>
    <property type="match status" value="1"/>
</dbReference>
<dbReference type="InterPro" id="IPR012340">
    <property type="entry name" value="NA-bd_OB-fold"/>
</dbReference>
<dbReference type="FunFam" id="2.40.50.140:FF:000058">
    <property type="entry name" value="Transcription termination/antitermination protein NusA"/>
    <property type="match status" value="1"/>
</dbReference>
<evidence type="ECO:0000259" key="8">
    <source>
        <dbReference type="PROSITE" id="PS50126"/>
    </source>
</evidence>
<dbReference type="Proteomes" id="UP000432715">
    <property type="component" value="Unassembled WGS sequence"/>
</dbReference>
<dbReference type="SUPFAM" id="SSF54814">
    <property type="entry name" value="Prokaryotic type KH domain (KH-domain type II)"/>
    <property type="match status" value="2"/>
</dbReference>
<dbReference type="InterPro" id="IPR058582">
    <property type="entry name" value="KH_NusA_2nd"/>
</dbReference>
<dbReference type="InterPro" id="IPR013735">
    <property type="entry name" value="TF_NusA_N"/>
</dbReference>
<dbReference type="InterPro" id="IPR036555">
    <property type="entry name" value="NusA_N_sf"/>
</dbReference>
<comment type="caution">
    <text evidence="9">The sequence shown here is derived from an EMBL/GenBank/DDBJ whole genome shotgun (WGS) entry which is preliminary data.</text>
</comment>
<dbReference type="PROSITE" id="PS50084">
    <property type="entry name" value="KH_TYPE_1"/>
    <property type="match status" value="1"/>
</dbReference>
<dbReference type="CDD" id="cd02134">
    <property type="entry name" value="KH-II_NusA_rpt1"/>
    <property type="match status" value="1"/>
</dbReference>
<evidence type="ECO:0000256" key="2">
    <source>
        <dbReference type="ARBA" id="ARBA00022490"/>
    </source>
</evidence>
<dbReference type="GO" id="GO:0003723">
    <property type="term" value="F:RNA binding"/>
    <property type="evidence" value="ECO:0007669"/>
    <property type="project" value="UniProtKB-UniRule"/>
</dbReference>
<reference evidence="9 10" key="1">
    <citation type="submission" date="2019-10" db="EMBL/GenBank/DDBJ databases">
        <title>Alkaliphilus serpentinus sp. nov. and Alkaliphilus pronyensis sp. nov., two novel anaerobic alkaliphilic species isolated from the serpentinized-hosted hydrothermal field of the Prony Bay (New Caledonia).</title>
        <authorList>
            <person name="Postec A."/>
        </authorList>
    </citation>
    <scope>NUCLEOTIDE SEQUENCE [LARGE SCALE GENOMIC DNA]</scope>
    <source>
        <strain evidence="9 10">LacV</strain>
    </source>
</reference>
<proteinExistence type="inferred from homology"/>
<dbReference type="InterPro" id="IPR009019">
    <property type="entry name" value="KH_sf_prok-type"/>
</dbReference>
<protein>
    <recommendedName>
        <fullName evidence="7">Transcription termination/antitermination protein NusA</fullName>
    </recommendedName>
</protein>
<evidence type="ECO:0000256" key="1">
    <source>
        <dbReference type="ARBA" id="ARBA00022472"/>
    </source>
</evidence>
<dbReference type="FunFam" id="3.30.300.20:FF:000005">
    <property type="entry name" value="Transcription termination/antitermination protein NusA"/>
    <property type="match status" value="1"/>
</dbReference>
<dbReference type="Pfam" id="PF13184">
    <property type="entry name" value="KH_NusA_1st"/>
    <property type="match status" value="1"/>
</dbReference>
<keyword evidence="4 7" id="KW-0694">RNA-binding</keyword>
<evidence type="ECO:0000256" key="5">
    <source>
        <dbReference type="ARBA" id="ARBA00023015"/>
    </source>
</evidence>
<keyword evidence="3 7" id="KW-0889">Transcription antitermination</keyword>
<dbReference type="InterPro" id="IPR010213">
    <property type="entry name" value="TF_NusA"/>
</dbReference>
<comment type="function">
    <text evidence="7">Participates in both transcription termination and antitermination.</text>
</comment>
<evidence type="ECO:0000256" key="4">
    <source>
        <dbReference type="ARBA" id="ARBA00022884"/>
    </source>
</evidence>
<dbReference type="GO" id="GO:0003700">
    <property type="term" value="F:DNA-binding transcription factor activity"/>
    <property type="evidence" value="ECO:0007669"/>
    <property type="project" value="InterPro"/>
</dbReference>
<evidence type="ECO:0000256" key="7">
    <source>
        <dbReference type="HAMAP-Rule" id="MF_00945"/>
    </source>
</evidence>
<dbReference type="HAMAP" id="MF_00945_B">
    <property type="entry name" value="NusA_B"/>
    <property type="match status" value="1"/>
</dbReference>
<dbReference type="Gene3D" id="3.30.1480.10">
    <property type="entry name" value="NusA, N-terminal domain"/>
    <property type="match status" value="1"/>
</dbReference>
<keyword evidence="1 7" id="KW-0806">Transcription termination</keyword>
<dbReference type="Pfam" id="PF08529">
    <property type="entry name" value="NusA_N"/>
    <property type="match status" value="1"/>
</dbReference>
<dbReference type="PANTHER" id="PTHR22648">
    <property type="entry name" value="TRANSCRIPTION TERMINATION FACTOR NUSA"/>
    <property type="match status" value="1"/>
</dbReference>
<dbReference type="CDD" id="cd22529">
    <property type="entry name" value="KH-II_NusA_rpt2"/>
    <property type="match status" value="1"/>
</dbReference>
<dbReference type="InterPro" id="IPR003029">
    <property type="entry name" value="S1_domain"/>
</dbReference>
<sequence>MNTDFIEALQQIQKDKGISKEILIDAIEAALISSYKRNFGTSQNVRVEIERDTGDVSVYSQKQIVEEVEDELLEISMAEAKEIDPNYEIGDIVEKEVTPKNFGRIAAQTAKQVVVQRIREAERGVVFEEFINRESDIITGSVARVAKGMVYINLGKTEAILGPTEQMPNEEYKHGDRIKTYIVEVKKTTKGPQIVVSRTHPGLIKRLFELEVPEIHEGIVEIKSISREAGSRTKIAVESKEPNVDPVGACVGPKGTRVQNIVDELRGEKIDIIKYSKDPTEFIASSLSPSKVISTVVNQEDKTAKVVVPDYQLSLAIGKEGQNARLAAKLTGWKIDIKSESQVKEE</sequence>
<comment type="subunit">
    <text evidence="7">Monomer. Binds directly to the core enzyme of the DNA-dependent RNA polymerase and to nascent RNA.</text>
</comment>
<dbReference type="SUPFAM" id="SSF69705">
    <property type="entry name" value="Transcription factor NusA, N-terminal domain"/>
    <property type="match status" value="1"/>
</dbReference>
<comment type="similarity">
    <text evidence="7">Belongs to the NusA family.</text>
</comment>
<keyword evidence="5 7" id="KW-0805">Transcription regulation</keyword>
<keyword evidence="2 7" id="KW-0963">Cytoplasm</keyword>
<evidence type="ECO:0000313" key="10">
    <source>
        <dbReference type="Proteomes" id="UP000432715"/>
    </source>
</evidence>
<dbReference type="OrthoDB" id="9807233at2"/>
<dbReference type="AlphaFoldDB" id="A0A6I0F953"/>
<comment type="subcellular location">
    <subcellularLocation>
        <location evidence="7">Cytoplasm</location>
    </subcellularLocation>
</comment>
<feature type="domain" description="S1 motif" evidence="8">
    <location>
        <begin position="135"/>
        <end position="199"/>
    </location>
</feature>
<dbReference type="Gene3D" id="2.40.50.140">
    <property type="entry name" value="Nucleic acid-binding proteins"/>
    <property type="match status" value="1"/>
</dbReference>
<dbReference type="InterPro" id="IPR030842">
    <property type="entry name" value="TF_NusA_bacterial"/>
</dbReference>
<dbReference type="InterPro" id="IPR025249">
    <property type="entry name" value="TF_NusA_KH_1st"/>
</dbReference>
<evidence type="ECO:0000256" key="6">
    <source>
        <dbReference type="ARBA" id="ARBA00023163"/>
    </source>
</evidence>
<dbReference type="RefSeq" id="WP_151860258.1">
    <property type="nucleotide sequence ID" value="NZ_WBZC01000011.1"/>
</dbReference>
<keyword evidence="6 7" id="KW-0804">Transcription</keyword>
<evidence type="ECO:0000256" key="3">
    <source>
        <dbReference type="ARBA" id="ARBA00022814"/>
    </source>
</evidence>
<dbReference type="PROSITE" id="PS50126">
    <property type="entry name" value="S1"/>
    <property type="match status" value="1"/>
</dbReference>